<keyword evidence="2" id="KW-0805">Transcription regulation</keyword>
<dbReference type="InterPro" id="IPR013783">
    <property type="entry name" value="Ig-like_fold"/>
</dbReference>
<comment type="caution">
    <text evidence="9">The sequence shown here is derived from an EMBL/GenBank/DDBJ whole genome shotgun (WGS) entry which is preliminary data.</text>
</comment>
<dbReference type="InterPro" id="IPR051677">
    <property type="entry name" value="AfsR-DnrI-RedD_regulator"/>
</dbReference>
<evidence type="ECO:0000256" key="4">
    <source>
        <dbReference type="ARBA" id="ARBA00023163"/>
    </source>
</evidence>
<dbReference type="InterPro" id="IPR011990">
    <property type="entry name" value="TPR-like_helical_dom_sf"/>
</dbReference>
<dbReference type="Pfam" id="PF03704">
    <property type="entry name" value="BTAD"/>
    <property type="match status" value="1"/>
</dbReference>
<keyword evidence="3 5" id="KW-0238">DNA-binding</keyword>
<accession>A0ABV8EYG9</accession>
<feature type="region of interest" description="Disordered" evidence="6">
    <location>
        <begin position="248"/>
        <end position="283"/>
    </location>
</feature>
<evidence type="ECO:0000259" key="8">
    <source>
        <dbReference type="PROSITE" id="PS51755"/>
    </source>
</evidence>
<dbReference type="PROSITE" id="PS51755">
    <property type="entry name" value="OMPR_PHOB"/>
    <property type="match status" value="1"/>
</dbReference>
<reference evidence="10" key="1">
    <citation type="journal article" date="2019" name="Int. J. Syst. Evol. Microbiol.">
        <title>The Global Catalogue of Microorganisms (GCM) 10K type strain sequencing project: providing services to taxonomists for standard genome sequencing and annotation.</title>
        <authorList>
            <consortium name="The Broad Institute Genomics Platform"/>
            <consortium name="The Broad Institute Genome Sequencing Center for Infectious Disease"/>
            <person name="Wu L."/>
            <person name="Ma J."/>
        </authorList>
    </citation>
    <scope>NUCLEOTIDE SEQUENCE [LARGE SCALE GENOMIC DNA]</scope>
    <source>
        <strain evidence="10">TBRC 7912</strain>
    </source>
</reference>
<evidence type="ECO:0000256" key="5">
    <source>
        <dbReference type="PROSITE-ProRule" id="PRU01091"/>
    </source>
</evidence>
<organism evidence="9 10">
    <name type="scientific">Streptosporangium jomthongense</name>
    <dbReference type="NCBI Taxonomy" id="1193683"/>
    <lineage>
        <taxon>Bacteria</taxon>
        <taxon>Bacillati</taxon>
        <taxon>Actinomycetota</taxon>
        <taxon>Actinomycetes</taxon>
        <taxon>Streptosporangiales</taxon>
        <taxon>Streptosporangiaceae</taxon>
        <taxon>Streptosporangium</taxon>
    </lineage>
</organism>
<dbReference type="CDD" id="cd15831">
    <property type="entry name" value="BTAD"/>
    <property type="match status" value="1"/>
</dbReference>
<keyword evidence="7" id="KW-1133">Transmembrane helix</keyword>
<name>A0ABV8EYG9_9ACTN</name>
<dbReference type="InterPro" id="IPR032350">
    <property type="entry name" value="Nbr1_FW"/>
</dbReference>
<dbReference type="InterPro" id="IPR005158">
    <property type="entry name" value="BTAD"/>
</dbReference>
<evidence type="ECO:0000313" key="9">
    <source>
        <dbReference type="EMBL" id="MFC3981448.1"/>
    </source>
</evidence>
<protein>
    <submittedName>
        <fullName evidence="9">BTAD domain-containing putative transcriptional regulator</fullName>
    </submittedName>
</protein>
<evidence type="ECO:0000256" key="2">
    <source>
        <dbReference type="ARBA" id="ARBA00023015"/>
    </source>
</evidence>
<dbReference type="Gene3D" id="1.10.10.10">
    <property type="entry name" value="Winged helix-like DNA-binding domain superfamily/Winged helix DNA-binding domain"/>
    <property type="match status" value="1"/>
</dbReference>
<feature type="DNA-binding region" description="OmpR/PhoB-type" evidence="5">
    <location>
        <begin position="1"/>
        <end position="97"/>
    </location>
</feature>
<dbReference type="CDD" id="cd14947">
    <property type="entry name" value="NBR1_like"/>
    <property type="match status" value="1"/>
</dbReference>
<keyword evidence="7" id="KW-0812">Transmembrane</keyword>
<dbReference type="SUPFAM" id="SSF46894">
    <property type="entry name" value="C-terminal effector domain of the bipartite response regulators"/>
    <property type="match status" value="1"/>
</dbReference>
<keyword evidence="4" id="KW-0804">Transcription</keyword>
<dbReference type="PANTHER" id="PTHR35807:SF1">
    <property type="entry name" value="TRANSCRIPTIONAL REGULATOR REDD"/>
    <property type="match status" value="1"/>
</dbReference>
<dbReference type="SUPFAM" id="SSF48452">
    <property type="entry name" value="TPR-like"/>
    <property type="match status" value="1"/>
</dbReference>
<evidence type="ECO:0000256" key="6">
    <source>
        <dbReference type="SAM" id="MobiDB-lite"/>
    </source>
</evidence>
<dbReference type="EMBL" id="JBHSBC010000014">
    <property type="protein sequence ID" value="MFC3981448.1"/>
    <property type="molecule type" value="Genomic_DNA"/>
</dbReference>
<gene>
    <name evidence="9" type="ORF">ACFOYY_15015</name>
</gene>
<dbReference type="InterPro" id="IPR001867">
    <property type="entry name" value="OmpR/PhoB-type_DNA-bd"/>
</dbReference>
<evidence type="ECO:0000256" key="3">
    <source>
        <dbReference type="ARBA" id="ARBA00023125"/>
    </source>
</evidence>
<dbReference type="InterPro" id="IPR016032">
    <property type="entry name" value="Sig_transdc_resp-reg_C-effctor"/>
</dbReference>
<feature type="transmembrane region" description="Helical" evidence="7">
    <location>
        <begin position="324"/>
        <end position="344"/>
    </location>
</feature>
<evidence type="ECO:0000313" key="10">
    <source>
        <dbReference type="Proteomes" id="UP001595698"/>
    </source>
</evidence>
<keyword evidence="10" id="KW-1185">Reference proteome</keyword>
<dbReference type="Gene3D" id="2.60.40.10">
    <property type="entry name" value="Immunoglobulins"/>
    <property type="match status" value="1"/>
</dbReference>
<dbReference type="RefSeq" id="WP_352008419.1">
    <property type="nucleotide sequence ID" value="NZ_JBHSBC010000014.1"/>
</dbReference>
<keyword evidence="7" id="KW-0472">Membrane</keyword>
<evidence type="ECO:0000256" key="1">
    <source>
        <dbReference type="ARBA" id="ARBA00005820"/>
    </source>
</evidence>
<proteinExistence type="inferred from homology"/>
<sequence length="478" mass="52553">MDFLVLGNLTITHQGQSTAPTAAKDRAFLGELLAHPGETVSTEHLANALWPDRLPADPANAVQVRASRLRALLRSLTGPVETEPVLYSRAGGYGLNLGETGTDLARMQRALSLAGEERDPEAAAKTLREGLDLWRGEPFSDVPQTPCVLERAAHAQELRLSAMELYAELTFSGEAALGTLVAELAELTSRNPLRETLHHRLMRALHATGRSAEALTLYERLRRTLRDELGADPGPELRDLHREILASGSDGAKTVEPRPEPAETGSATDPAPPAKPVEAVDPAPPVGSTIPAVLADGSWGWSFKETVPWGVLLRRRFSGKRARLTAVVAVVVCLLLGAALWLWLPRPEELPPETHLVRPIPGDRSRLAKDVTYPDGSTVRVGETFVKTWQIDNIGTVPWRDRYLYRQWPWDGEDLCQTEHRSVRIPDTEPGESALVSVEVRAPKEPARCKVYWKMVDVDGNQYMPHLSGIFFDVTVVP</sequence>
<dbReference type="PANTHER" id="PTHR35807">
    <property type="entry name" value="TRANSCRIPTIONAL REGULATOR REDD-RELATED"/>
    <property type="match status" value="1"/>
</dbReference>
<dbReference type="Pfam" id="PF16158">
    <property type="entry name" value="N_BRCA1_IG"/>
    <property type="match status" value="1"/>
</dbReference>
<dbReference type="SMART" id="SM01043">
    <property type="entry name" value="BTAD"/>
    <property type="match status" value="1"/>
</dbReference>
<dbReference type="SMART" id="SM00862">
    <property type="entry name" value="Trans_reg_C"/>
    <property type="match status" value="1"/>
</dbReference>
<dbReference type="Proteomes" id="UP001595698">
    <property type="component" value="Unassembled WGS sequence"/>
</dbReference>
<dbReference type="InterPro" id="IPR036388">
    <property type="entry name" value="WH-like_DNA-bd_sf"/>
</dbReference>
<evidence type="ECO:0000256" key="7">
    <source>
        <dbReference type="SAM" id="Phobius"/>
    </source>
</evidence>
<dbReference type="Gene3D" id="1.25.40.10">
    <property type="entry name" value="Tetratricopeptide repeat domain"/>
    <property type="match status" value="1"/>
</dbReference>
<feature type="domain" description="OmpR/PhoB-type" evidence="8">
    <location>
        <begin position="1"/>
        <end position="97"/>
    </location>
</feature>
<comment type="similarity">
    <text evidence="1">Belongs to the AfsR/DnrI/RedD regulatory family.</text>
</comment>